<dbReference type="EC" id="1.8.4.11" evidence="1"/>
<name>A0A6J7F1R9_9ZZZZ</name>
<dbReference type="EMBL" id="CAFBLS010000302">
    <property type="protein sequence ID" value="CAB4886199.1"/>
    <property type="molecule type" value="Genomic_DNA"/>
</dbReference>
<keyword evidence="2" id="KW-0560">Oxidoreductase</keyword>
<evidence type="ECO:0000256" key="2">
    <source>
        <dbReference type="ARBA" id="ARBA00023002"/>
    </source>
</evidence>
<protein>
    <recommendedName>
        <fullName evidence="1">peptide-methionine (S)-S-oxide reductase</fullName>
        <ecNumber evidence="1">1.8.4.11</ecNumber>
    </recommendedName>
</protein>
<reference evidence="4" key="1">
    <citation type="submission" date="2020-05" db="EMBL/GenBank/DDBJ databases">
        <authorList>
            <person name="Chiriac C."/>
            <person name="Salcher M."/>
            <person name="Ghai R."/>
            <person name="Kavagutti S V."/>
        </authorList>
    </citation>
    <scope>NUCLEOTIDE SEQUENCE</scope>
</reference>
<organism evidence="4">
    <name type="scientific">freshwater metagenome</name>
    <dbReference type="NCBI Taxonomy" id="449393"/>
    <lineage>
        <taxon>unclassified sequences</taxon>
        <taxon>metagenomes</taxon>
        <taxon>ecological metagenomes</taxon>
    </lineage>
</organism>
<evidence type="ECO:0000259" key="3">
    <source>
        <dbReference type="Pfam" id="PF01625"/>
    </source>
</evidence>
<accession>A0A6J7F1R9</accession>
<sequence length="55" mass="6162">MITDRGYGDITTQIAPASDFEYYLAEDHHQQYLYKVPNGYRCHANTGLALPALTG</sequence>
<dbReference type="InterPro" id="IPR002569">
    <property type="entry name" value="Met_Sox_Rdtase_MsrA_dom"/>
</dbReference>
<evidence type="ECO:0000256" key="1">
    <source>
        <dbReference type="ARBA" id="ARBA00012502"/>
    </source>
</evidence>
<proteinExistence type="predicted"/>
<dbReference type="SUPFAM" id="SSF55068">
    <property type="entry name" value="Peptide methionine sulfoxide reductase"/>
    <property type="match status" value="1"/>
</dbReference>
<dbReference type="Gene3D" id="3.30.1060.10">
    <property type="entry name" value="Peptide methionine sulphoxide reductase MsrA"/>
    <property type="match status" value="1"/>
</dbReference>
<evidence type="ECO:0000313" key="4">
    <source>
        <dbReference type="EMBL" id="CAB4886199.1"/>
    </source>
</evidence>
<dbReference type="GO" id="GO:0008113">
    <property type="term" value="F:peptide-methionine (S)-S-oxide reductase activity"/>
    <property type="evidence" value="ECO:0007669"/>
    <property type="project" value="UniProtKB-EC"/>
</dbReference>
<dbReference type="InterPro" id="IPR036509">
    <property type="entry name" value="Met_Sox_Rdtase_MsrA_sf"/>
</dbReference>
<gene>
    <name evidence="4" type="ORF">UFOPK3402_01871</name>
</gene>
<dbReference type="Pfam" id="PF01625">
    <property type="entry name" value="PMSR"/>
    <property type="match status" value="1"/>
</dbReference>
<feature type="domain" description="Peptide methionine sulphoxide reductase MsrA" evidence="3">
    <location>
        <begin position="7"/>
        <end position="41"/>
    </location>
</feature>
<dbReference type="AlphaFoldDB" id="A0A6J7F1R9"/>